<evidence type="ECO:0000256" key="1">
    <source>
        <dbReference type="SAM" id="MobiDB-lite"/>
    </source>
</evidence>
<sequence>MQQPPTVIMQQPGYIQQPMYVQQPGVIYGGPGYVGSGVASTRLVSNLLQASTRHPSKASPVIRLRRIPNKGTHRRDTPSRVIHRRATLNKALPSQVTHNLHTHRSKGMSCNKATHRSHTTELRRKPYLDNTLRRCILVRYGGGHMKVNKHGKVKYKGHKGFKGFKGRGFKHRGFKGFK</sequence>
<name>A0A418AIS0_9STRA</name>
<dbReference type="AlphaFoldDB" id="A0A418AIS0"/>
<evidence type="ECO:0000313" key="2">
    <source>
        <dbReference type="EMBL" id="RHY23190.1"/>
    </source>
</evidence>
<dbReference type="EMBL" id="QUSY01001896">
    <property type="protein sequence ID" value="RHY23190.1"/>
    <property type="molecule type" value="Genomic_DNA"/>
</dbReference>
<protein>
    <submittedName>
        <fullName evidence="2">Uncharacterized protein</fullName>
    </submittedName>
</protein>
<comment type="caution">
    <text evidence="2">The sequence shown here is derived from an EMBL/GenBank/DDBJ whole genome shotgun (WGS) entry which is preliminary data.</text>
</comment>
<accession>A0A418AIS0</accession>
<gene>
    <name evidence="2" type="ORF">DYB32_009283</name>
</gene>
<proteinExistence type="predicted"/>
<evidence type="ECO:0000313" key="3">
    <source>
        <dbReference type="Proteomes" id="UP000285060"/>
    </source>
</evidence>
<organism evidence="2 3">
    <name type="scientific">Aphanomyces invadans</name>
    <dbReference type="NCBI Taxonomy" id="157072"/>
    <lineage>
        <taxon>Eukaryota</taxon>
        <taxon>Sar</taxon>
        <taxon>Stramenopiles</taxon>
        <taxon>Oomycota</taxon>
        <taxon>Saprolegniomycetes</taxon>
        <taxon>Saprolegniales</taxon>
        <taxon>Verrucalvaceae</taxon>
        <taxon>Aphanomyces</taxon>
    </lineage>
</organism>
<reference evidence="2 3" key="1">
    <citation type="submission" date="2018-08" db="EMBL/GenBank/DDBJ databases">
        <title>Aphanomyces genome sequencing and annotation.</title>
        <authorList>
            <person name="Minardi D."/>
            <person name="Oidtmann B."/>
            <person name="Van Der Giezen M."/>
            <person name="Studholme D.J."/>
        </authorList>
    </citation>
    <scope>NUCLEOTIDE SEQUENCE [LARGE SCALE GENOMIC DNA]</scope>
    <source>
        <strain evidence="2 3">NJM0002</strain>
    </source>
</reference>
<dbReference type="Proteomes" id="UP000285060">
    <property type="component" value="Unassembled WGS sequence"/>
</dbReference>
<feature type="region of interest" description="Disordered" evidence="1">
    <location>
        <begin position="100"/>
        <end position="120"/>
    </location>
</feature>
<keyword evidence="3" id="KW-1185">Reference proteome</keyword>